<keyword evidence="1" id="KW-1133">Transmembrane helix</keyword>
<dbReference type="AlphaFoldDB" id="I4D8E4"/>
<sequence>MILNTLGSVHMLTWIGTVMIGFFLLSCASVIVTSGFQILKSLLKVPKDRGFVSRAQEA</sequence>
<reference evidence="2 3" key="1">
    <citation type="journal article" date="2012" name="J. Bacteriol.">
        <title>Complete genome sequences of Desulfosporosinus orientis DSM765T, Desulfosporosinus youngiae DSM17734T, Desulfosporosinus meridiei DSM13257T, and Desulfosporosinus acidiphilus DSM22704T.</title>
        <authorList>
            <person name="Pester M."/>
            <person name="Brambilla E."/>
            <person name="Alazard D."/>
            <person name="Rattei T."/>
            <person name="Weinmaier T."/>
            <person name="Han J."/>
            <person name="Lucas S."/>
            <person name="Lapidus A."/>
            <person name="Cheng J.F."/>
            <person name="Goodwin L."/>
            <person name="Pitluck S."/>
            <person name="Peters L."/>
            <person name="Ovchinnikova G."/>
            <person name="Teshima H."/>
            <person name="Detter J.C."/>
            <person name="Han C.S."/>
            <person name="Tapia R."/>
            <person name="Land M.L."/>
            <person name="Hauser L."/>
            <person name="Kyrpides N.C."/>
            <person name="Ivanova N.N."/>
            <person name="Pagani I."/>
            <person name="Huntmann M."/>
            <person name="Wei C.L."/>
            <person name="Davenport K.W."/>
            <person name="Daligault H."/>
            <person name="Chain P.S."/>
            <person name="Chen A."/>
            <person name="Mavromatis K."/>
            <person name="Markowitz V."/>
            <person name="Szeto E."/>
            <person name="Mikhailova N."/>
            <person name="Pati A."/>
            <person name="Wagner M."/>
            <person name="Woyke T."/>
            <person name="Ollivier B."/>
            <person name="Klenk H.P."/>
            <person name="Spring S."/>
            <person name="Loy A."/>
        </authorList>
    </citation>
    <scope>NUCLEOTIDE SEQUENCE [LARGE SCALE GENOMIC DNA]</scope>
    <source>
        <strain evidence="3">DSM 22704 / JCM 16185 / SJ4</strain>
    </source>
</reference>
<feature type="transmembrane region" description="Helical" evidence="1">
    <location>
        <begin position="12"/>
        <end position="39"/>
    </location>
</feature>
<proteinExistence type="predicted"/>
<organism evidence="2 3">
    <name type="scientific">Desulfosporosinus acidiphilus (strain DSM 22704 / JCM 16185 / SJ4)</name>
    <dbReference type="NCBI Taxonomy" id="646529"/>
    <lineage>
        <taxon>Bacteria</taxon>
        <taxon>Bacillati</taxon>
        <taxon>Bacillota</taxon>
        <taxon>Clostridia</taxon>
        <taxon>Eubacteriales</taxon>
        <taxon>Desulfitobacteriaceae</taxon>
        <taxon>Desulfosporosinus</taxon>
    </lineage>
</organism>
<gene>
    <name evidence="2" type="ordered locus">Desaci_3164</name>
</gene>
<evidence type="ECO:0000313" key="2">
    <source>
        <dbReference type="EMBL" id="AFM42068.1"/>
    </source>
</evidence>
<dbReference type="HOGENOM" id="CLU_2971950_0_0_9"/>
<dbReference type="KEGG" id="dai:Desaci_3164"/>
<dbReference type="STRING" id="646529.Desaci_3164"/>
<dbReference type="Proteomes" id="UP000002892">
    <property type="component" value="Chromosome"/>
</dbReference>
<keyword evidence="1" id="KW-0472">Membrane</keyword>
<keyword evidence="1" id="KW-0812">Transmembrane</keyword>
<evidence type="ECO:0000256" key="1">
    <source>
        <dbReference type="SAM" id="Phobius"/>
    </source>
</evidence>
<name>I4D8E4_DESAJ</name>
<evidence type="ECO:0000313" key="3">
    <source>
        <dbReference type="Proteomes" id="UP000002892"/>
    </source>
</evidence>
<protein>
    <submittedName>
        <fullName evidence="2">Uncharacterized protein</fullName>
    </submittedName>
</protein>
<dbReference type="EMBL" id="CP003639">
    <property type="protein sequence ID" value="AFM42068.1"/>
    <property type="molecule type" value="Genomic_DNA"/>
</dbReference>
<accession>I4D8E4</accession>
<keyword evidence="3" id="KW-1185">Reference proteome</keyword>